<dbReference type="EMBL" id="BSOA01000047">
    <property type="protein sequence ID" value="GLQ90094.1"/>
    <property type="molecule type" value="Genomic_DNA"/>
</dbReference>
<comment type="caution">
    <text evidence="2">The sequence shown here is derived from an EMBL/GenBank/DDBJ whole genome shotgun (WGS) entry which is preliminary data.</text>
</comment>
<keyword evidence="1" id="KW-0732">Signal</keyword>
<proteinExistence type="predicted"/>
<evidence type="ECO:0000256" key="1">
    <source>
        <dbReference type="SAM" id="SignalP"/>
    </source>
</evidence>
<keyword evidence="3" id="KW-1185">Reference proteome</keyword>
<sequence>MEALNGPSLKSAKGAFKMTVKARAMLVLIGIGLSTCVSPAYAAEYSDSPDQSTTGDIKADIFVENFAWVSNTIYLWANHVAIDKPEEDFCDPADPDPDCKDPLGRGYTVDSSYLNLNQSHTFKIDRSRLYLGDITLEAELVVSTPSQADCTQTTQATSYIYIVSTDSFEQCTANTHVRYLRQYFYLNAAYPGKQALNNLDDFTIYNEIEEHGTVFYAYWKLD</sequence>
<evidence type="ECO:0000313" key="2">
    <source>
        <dbReference type="EMBL" id="GLQ90094.1"/>
    </source>
</evidence>
<name>A0ABQ5XHY7_9GAMM</name>
<dbReference type="Proteomes" id="UP001156627">
    <property type="component" value="Unassembled WGS sequence"/>
</dbReference>
<feature type="signal peptide" evidence="1">
    <location>
        <begin position="1"/>
        <end position="42"/>
    </location>
</feature>
<gene>
    <name evidence="2" type="ORF">GCM10007898_36690</name>
</gene>
<feature type="chain" id="PRO_5047246750" evidence="1">
    <location>
        <begin position="43"/>
        <end position="222"/>
    </location>
</feature>
<evidence type="ECO:0000313" key="3">
    <source>
        <dbReference type="Proteomes" id="UP001156627"/>
    </source>
</evidence>
<reference evidence="3" key="1">
    <citation type="journal article" date="2019" name="Int. J. Syst. Evol. Microbiol.">
        <title>The Global Catalogue of Microorganisms (GCM) 10K type strain sequencing project: providing services to taxonomists for standard genome sequencing and annotation.</title>
        <authorList>
            <consortium name="The Broad Institute Genomics Platform"/>
            <consortium name="The Broad Institute Genome Sequencing Center for Infectious Disease"/>
            <person name="Wu L."/>
            <person name="Ma J."/>
        </authorList>
    </citation>
    <scope>NUCLEOTIDE SEQUENCE [LARGE SCALE GENOMIC DNA]</scope>
    <source>
        <strain evidence="3">NBRC 111981</strain>
    </source>
</reference>
<accession>A0ABQ5XHY7</accession>
<organism evidence="2 3">
    <name type="scientific">Dyella flagellata</name>
    <dbReference type="NCBI Taxonomy" id="1867833"/>
    <lineage>
        <taxon>Bacteria</taxon>
        <taxon>Pseudomonadati</taxon>
        <taxon>Pseudomonadota</taxon>
        <taxon>Gammaproteobacteria</taxon>
        <taxon>Lysobacterales</taxon>
        <taxon>Rhodanobacteraceae</taxon>
        <taxon>Dyella</taxon>
    </lineage>
</organism>
<protein>
    <submittedName>
        <fullName evidence="2">Uncharacterized protein</fullName>
    </submittedName>
</protein>